<evidence type="ECO:0000313" key="2">
    <source>
        <dbReference type="Proteomes" id="UP000331127"/>
    </source>
</evidence>
<dbReference type="EMBL" id="BLAE01000023">
    <property type="protein sequence ID" value="GES10659.1"/>
    <property type="molecule type" value="Genomic_DNA"/>
</dbReference>
<protein>
    <submittedName>
        <fullName evidence="1">Adenosylcobinamide amidohydrolase</fullName>
    </submittedName>
</protein>
<dbReference type="PANTHER" id="PTHR35336:SF5">
    <property type="entry name" value="ADENOSYLCOBINAMIDE AMIDOHYDROLASE"/>
    <property type="match status" value="1"/>
</dbReference>
<sequence>MRVTLTHRHEDGAHLAALLCHFGPGWRMISSAPLGGGIGPRHWVLNAQVVPHYSRMDPATHLTEISPPGPGVGMLTAAHVPAYTQATDHDTTALATVGLRIPTWAAAPAGTADPELPPGTINIIATLPVPLTDAALVNTVITITEAKTQALLESGYPGTGTASDAICVAAPTHGPPEPFGGPRSLWGSRLARATHNAILQGIRKWELS</sequence>
<keyword evidence="2" id="KW-1185">Reference proteome</keyword>
<dbReference type="OrthoDB" id="5242020at2"/>
<reference evidence="1 2" key="1">
    <citation type="submission" date="2019-10" db="EMBL/GenBank/DDBJ databases">
        <title>Whole genome shotgun sequence of Acrocarpospora macrocephala NBRC 16266.</title>
        <authorList>
            <person name="Ichikawa N."/>
            <person name="Kimura A."/>
            <person name="Kitahashi Y."/>
            <person name="Komaki H."/>
            <person name="Oguchi A."/>
        </authorList>
    </citation>
    <scope>NUCLEOTIDE SEQUENCE [LARGE SCALE GENOMIC DNA]</scope>
    <source>
        <strain evidence="1 2">NBRC 16266</strain>
    </source>
</reference>
<gene>
    <name evidence="1" type="ORF">Amac_042560</name>
</gene>
<dbReference type="Pfam" id="PF01955">
    <property type="entry name" value="CbiZ"/>
    <property type="match status" value="1"/>
</dbReference>
<dbReference type="Proteomes" id="UP000331127">
    <property type="component" value="Unassembled WGS sequence"/>
</dbReference>
<evidence type="ECO:0000313" key="1">
    <source>
        <dbReference type="EMBL" id="GES10659.1"/>
    </source>
</evidence>
<dbReference type="InterPro" id="IPR002808">
    <property type="entry name" value="AdoCbi_amidolase"/>
</dbReference>
<dbReference type="InterPro" id="IPR052209">
    <property type="entry name" value="CbiZ"/>
</dbReference>
<dbReference type="RefSeq" id="WP_155356083.1">
    <property type="nucleotide sequence ID" value="NZ_BAAAHL010000037.1"/>
</dbReference>
<keyword evidence="1" id="KW-0378">Hydrolase</keyword>
<dbReference type="GO" id="GO:0016787">
    <property type="term" value="F:hydrolase activity"/>
    <property type="evidence" value="ECO:0007669"/>
    <property type="project" value="UniProtKB-KW"/>
</dbReference>
<comment type="caution">
    <text evidence="1">The sequence shown here is derived from an EMBL/GenBank/DDBJ whole genome shotgun (WGS) entry which is preliminary data.</text>
</comment>
<organism evidence="1 2">
    <name type="scientific">Acrocarpospora macrocephala</name>
    <dbReference type="NCBI Taxonomy" id="150177"/>
    <lineage>
        <taxon>Bacteria</taxon>
        <taxon>Bacillati</taxon>
        <taxon>Actinomycetota</taxon>
        <taxon>Actinomycetes</taxon>
        <taxon>Streptosporangiales</taxon>
        <taxon>Streptosporangiaceae</taxon>
        <taxon>Acrocarpospora</taxon>
    </lineage>
</organism>
<accession>A0A5M3WRC4</accession>
<name>A0A5M3WRC4_9ACTN</name>
<proteinExistence type="predicted"/>
<dbReference type="AlphaFoldDB" id="A0A5M3WRC4"/>
<dbReference type="PANTHER" id="PTHR35336">
    <property type="entry name" value="ADENOSYLCOBINAMIDE AMIDOHYDROLASE"/>
    <property type="match status" value="1"/>
</dbReference>